<dbReference type="GO" id="GO:0030672">
    <property type="term" value="C:synaptic vesicle membrane"/>
    <property type="evidence" value="ECO:0007669"/>
    <property type="project" value="TreeGrafter"/>
</dbReference>
<dbReference type="SUPFAM" id="SSF49562">
    <property type="entry name" value="C2 domain (Calcium/lipid-binding domain, CaLB)"/>
    <property type="match status" value="1"/>
</dbReference>
<dbReference type="GO" id="GO:0098831">
    <property type="term" value="C:presynaptic active zone cytoplasmic component"/>
    <property type="evidence" value="ECO:0007669"/>
    <property type="project" value="TreeGrafter"/>
</dbReference>
<dbReference type="GO" id="GO:0016082">
    <property type="term" value="P:synaptic vesicle priming"/>
    <property type="evidence" value="ECO:0007669"/>
    <property type="project" value="TreeGrafter"/>
</dbReference>
<evidence type="ECO:0000313" key="2">
    <source>
        <dbReference type="WBParaSite" id="GPUH_0002192101-mRNA-1"/>
    </source>
</evidence>
<accession>A0A183ELQ3</accession>
<dbReference type="InterPro" id="IPR035892">
    <property type="entry name" value="C2_domain_sf"/>
</dbReference>
<proteinExistence type="predicted"/>
<dbReference type="GO" id="GO:0035249">
    <property type="term" value="P:synaptic transmission, glutamatergic"/>
    <property type="evidence" value="ECO:0007669"/>
    <property type="project" value="TreeGrafter"/>
</dbReference>
<dbReference type="GO" id="GO:0099525">
    <property type="term" value="P:presynaptic dense core vesicle exocytosis"/>
    <property type="evidence" value="ECO:0007669"/>
    <property type="project" value="TreeGrafter"/>
</dbReference>
<dbReference type="GO" id="GO:0043195">
    <property type="term" value="C:terminal bouton"/>
    <property type="evidence" value="ECO:0007669"/>
    <property type="project" value="TreeGrafter"/>
</dbReference>
<dbReference type="PANTHER" id="PTHR10480:SF12">
    <property type="entry name" value="UNC-13, ISOFORM E"/>
    <property type="match status" value="1"/>
</dbReference>
<dbReference type="PROSITE" id="PS50004">
    <property type="entry name" value="C2"/>
    <property type="match status" value="1"/>
</dbReference>
<dbReference type="AlphaFoldDB" id="A0A183ELQ3"/>
<dbReference type="GO" id="GO:0019992">
    <property type="term" value="F:diacylglycerol binding"/>
    <property type="evidence" value="ECO:0007669"/>
    <property type="project" value="InterPro"/>
</dbReference>
<reference evidence="2" key="1">
    <citation type="submission" date="2016-06" db="UniProtKB">
        <authorList>
            <consortium name="WormBaseParasite"/>
        </authorList>
    </citation>
    <scope>IDENTIFICATION</scope>
</reference>
<dbReference type="InterPro" id="IPR000008">
    <property type="entry name" value="C2_dom"/>
</dbReference>
<dbReference type="GO" id="GO:0016081">
    <property type="term" value="P:synaptic vesicle docking"/>
    <property type="evidence" value="ECO:0007669"/>
    <property type="project" value="TreeGrafter"/>
</dbReference>
<sequence>LMAVIRDRMKIQERNKPEIFETVRIVFSVDATVQQETLKQVKTSILEGSSKWSAKIALTVICAQGLIAKDKTGKSDPYVTAQVGKVKKRTRTIHQELNPVWNEKFFFECHNSTDRIKIRVWDEDNDLKSKLRQKLTRESDDFLGQAIIEVRTLSGEMDDSPLPYFFGLKSSHYRKCAVLGKFNKPDDMYFLNRMRQYFT</sequence>
<dbReference type="GO" id="GO:0061789">
    <property type="term" value="P:dense core granule priming"/>
    <property type="evidence" value="ECO:0007669"/>
    <property type="project" value="TreeGrafter"/>
</dbReference>
<name>A0A183ELQ3_9BILA</name>
<dbReference type="Pfam" id="PF00168">
    <property type="entry name" value="C2"/>
    <property type="match status" value="1"/>
</dbReference>
<dbReference type="Gene3D" id="2.60.40.150">
    <property type="entry name" value="C2 domain"/>
    <property type="match status" value="1"/>
</dbReference>
<dbReference type="GO" id="GO:0031594">
    <property type="term" value="C:neuromuscular junction"/>
    <property type="evidence" value="ECO:0007669"/>
    <property type="project" value="TreeGrafter"/>
</dbReference>
<dbReference type="GO" id="GO:0017075">
    <property type="term" value="F:syntaxin-1 binding"/>
    <property type="evidence" value="ECO:0007669"/>
    <property type="project" value="TreeGrafter"/>
</dbReference>
<dbReference type="SMART" id="SM00239">
    <property type="entry name" value="C2"/>
    <property type="match status" value="1"/>
</dbReference>
<dbReference type="PANTHER" id="PTHR10480">
    <property type="entry name" value="PROTEIN UNC-13 HOMOLOG"/>
    <property type="match status" value="1"/>
</dbReference>
<organism evidence="2">
    <name type="scientific">Gongylonema pulchrum</name>
    <dbReference type="NCBI Taxonomy" id="637853"/>
    <lineage>
        <taxon>Eukaryota</taxon>
        <taxon>Metazoa</taxon>
        <taxon>Ecdysozoa</taxon>
        <taxon>Nematoda</taxon>
        <taxon>Chromadorea</taxon>
        <taxon>Rhabditida</taxon>
        <taxon>Spirurina</taxon>
        <taxon>Spiruromorpha</taxon>
        <taxon>Spiruroidea</taxon>
        <taxon>Gongylonematidae</taxon>
        <taxon>Gongylonema</taxon>
    </lineage>
</organism>
<dbReference type="PRINTS" id="PR00360">
    <property type="entry name" value="C2DOMAIN"/>
</dbReference>
<protein>
    <submittedName>
        <fullName evidence="2">C2 domain-containing protein</fullName>
    </submittedName>
</protein>
<dbReference type="WBParaSite" id="GPUH_0002192101-mRNA-1">
    <property type="protein sequence ID" value="GPUH_0002192101-mRNA-1"/>
    <property type="gene ID" value="GPUH_0002192101"/>
</dbReference>
<dbReference type="InterPro" id="IPR027080">
    <property type="entry name" value="Unc-13"/>
</dbReference>
<dbReference type="GO" id="GO:0042734">
    <property type="term" value="C:presynaptic membrane"/>
    <property type="evidence" value="ECO:0007669"/>
    <property type="project" value="TreeGrafter"/>
</dbReference>
<evidence type="ECO:0000259" key="1">
    <source>
        <dbReference type="PROSITE" id="PS50004"/>
    </source>
</evidence>
<dbReference type="FunFam" id="2.60.40.150:FF:000002">
    <property type="entry name" value="Protein unc-13 homolog B"/>
    <property type="match status" value="1"/>
</dbReference>
<dbReference type="GO" id="GO:0005516">
    <property type="term" value="F:calmodulin binding"/>
    <property type="evidence" value="ECO:0007669"/>
    <property type="project" value="TreeGrafter"/>
</dbReference>
<feature type="domain" description="C2" evidence="1">
    <location>
        <begin position="37"/>
        <end position="164"/>
    </location>
</feature>